<accession>A0A1D8NF33</accession>
<dbReference type="VEuPathDB" id="FungiDB:YALI1_D22471g"/>
<organism evidence="1 2">
    <name type="scientific">Yarrowia lipolytica</name>
    <name type="common">Candida lipolytica</name>
    <dbReference type="NCBI Taxonomy" id="4952"/>
    <lineage>
        <taxon>Eukaryota</taxon>
        <taxon>Fungi</taxon>
        <taxon>Dikarya</taxon>
        <taxon>Ascomycota</taxon>
        <taxon>Saccharomycotina</taxon>
        <taxon>Dipodascomycetes</taxon>
        <taxon>Dipodascales</taxon>
        <taxon>Dipodascales incertae sedis</taxon>
        <taxon>Yarrowia</taxon>
    </lineage>
</organism>
<proteinExistence type="predicted"/>
<dbReference type="Proteomes" id="UP000182444">
    <property type="component" value="Chromosome 1D"/>
</dbReference>
<evidence type="ECO:0000313" key="2">
    <source>
        <dbReference type="Proteomes" id="UP000182444"/>
    </source>
</evidence>
<evidence type="ECO:0000313" key="1">
    <source>
        <dbReference type="EMBL" id="AOW04237.1"/>
    </source>
</evidence>
<protein>
    <submittedName>
        <fullName evidence="1">Uncharacterized protein</fullName>
    </submittedName>
</protein>
<dbReference type="GeneID" id="94583371"/>
<sequence length="187" mass="20965">MLQSWQHGVLVKDQVEQMGNNAEQYREVSQVDVCTQLLKKCHVHLDVLLLDCISLEDLGLSGLPLPIPRLSLAASLCPEILYRALQSCYLVPNGRVELRLIPRGECRSTRQLRMLYGDMFQASLSSPIEHVDCLLDICFKDEVNESVRRRSVGRLRDWSGLMCDLMGAGEIVLYPGGVACVLPQIVI</sequence>
<reference evidence="1 2" key="1">
    <citation type="journal article" date="2016" name="PLoS ONE">
        <title>Sequence Assembly of Yarrowia lipolytica Strain W29/CLIB89 Shows Transposable Element Diversity.</title>
        <authorList>
            <person name="Magnan C."/>
            <person name="Yu J."/>
            <person name="Chang I."/>
            <person name="Jahn E."/>
            <person name="Kanomata Y."/>
            <person name="Wu J."/>
            <person name="Zeller M."/>
            <person name="Oakes M."/>
            <person name="Baldi P."/>
            <person name="Sandmeyer S."/>
        </authorList>
    </citation>
    <scope>NUCLEOTIDE SEQUENCE [LARGE SCALE GENOMIC DNA]</scope>
    <source>
        <strain evidence="2">CLIB89(W29)</strain>
    </source>
</reference>
<dbReference type="RefSeq" id="XP_068138859.1">
    <property type="nucleotide sequence ID" value="XM_068282758.1"/>
</dbReference>
<dbReference type="EMBL" id="CP017556">
    <property type="protein sequence ID" value="AOW04237.1"/>
    <property type="molecule type" value="Genomic_DNA"/>
</dbReference>
<gene>
    <name evidence="1" type="ORF">YALI1_D22471g</name>
</gene>
<dbReference type="AlphaFoldDB" id="A0A1D8NF33"/>
<name>A0A1D8NF33_YARLL</name>